<evidence type="ECO:0000313" key="1">
    <source>
        <dbReference type="EMBL" id="ACM20392.1"/>
    </source>
</evidence>
<dbReference type="eggNOG" id="COG5460">
    <property type="taxonomic scope" value="Bacteria"/>
</dbReference>
<evidence type="ECO:0008006" key="3">
    <source>
        <dbReference type="Google" id="ProtNLM"/>
    </source>
</evidence>
<dbReference type="STRING" id="316067.Geob_2036"/>
<protein>
    <recommendedName>
        <fullName evidence="3">DUF2164 domain-containing protein</fullName>
    </recommendedName>
</protein>
<dbReference type="EMBL" id="CP001390">
    <property type="protein sequence ID" value="ACM20392.1"/>
    <property type="molecule type" value="Genomic_DNA"/>
</dbReference>
<dbReference type="KEGG" id="geo:Geob_2036"/>
<dbReference type="AlphaFoldDB" id="B9M8P6"/>
<dbReference type="RefSeq" id="WP_012647121.1">
    <property type="nucleotide sequence ID" value="NC_011979.1"/>
</dbReference>
<dbReference type="Pfam" id="PF09932">
    <property type="entry name" value="DUF2164"/>
    <property type="match status" value="1"/>
</dbReference>
<dbReference type="OrthoDB" id="573733at2"/>
<dbReference type="Proteomes" id="UP000007721">
    <property type="component" value="Chromosome"/>
</dbReference>
<sequence length="85" mass="10010">MAIELSKQEVDDIVHSLRKYCKEELEQEISGMQAKFLLDYIMKEIAPFAYNKGIKDAEAYFQAKVEDLPGICFEEGMTYWHKKRK</sequence>
<name>B9M8P6_GEODF</name>
<gene>
    <name evidence="1" type="ordered locus">Geob_2036</name>
</gene>
<reference evidence="1 2" key="1">
    <citation type="submission" date="2009-01" db="EMBL/GenBank/DDBJ databases">
        <title>Complete sequence of Geobacter sp. FRC-32.</title>
        <authorList>
            <consortium name="US DOE Joint Genome Institute"/>
            <person name="Lucas S."/>
            <person name="Copeland A."/>
            <person name="Lapidus A."/>
            <person name="Glavina del Rio T."/>
            <person name="Dalin E."/>
            <person name="Tice H."/>
            <person name="Bruce D."/>
            <person name="Goodwin L."/>
            <person name="Pitluck S."/>
            <person name="Saunders E."/>
            <person name="Brettin T."/>
            <person name="Detter J.C."/>
            <person name="Han C."/>
            <person name="Larimer F."/>
            <person name="Land M."/>
            <person name="Hauser L."/>
            <person name="Kyrpides N."/>
            <person name="Ovchinnikova G."/>
            <person name="Kostka J."/>
            <person name="Richardson P."/>
        </authorList>
    </citation>
    <scope>NUCLEOTIDE SEQUENCE [LARGE SCALE GENOMIC DNA]</scope>
    <source>
        <strain evidence="2">DSM 22248 / JCM 15807 / FRC-32</strain>
    </source>
</reference>
<accession>B9M8P6</accession>
<proteinExistence type="predicted"/>
<keyword evidence="2" id="KW-1185">Reference proteome</keyword>
<evidence type="ECO:0000313" key="2">
    <source>
        <dbReference type="Proteomes" id="UP000007721"/>
    </source>
</evidence>
<organism evidence="1 2">
    <name type="scientific">Geotalea daltonii (strain DSM 22248 / JCM 15807 / FRC-32)</name>
    <name type="common">Geobacter daltonii</name>
    <dbReference type="NCBI Taxonomy" id="316067"/>
    <lineage>
        <taxon>Bacteria</taxon>
        <taxon>Pseudomonadati</taxon>
        <taxon>Thermodesulfobacteriota</taxon>
        <taxon>Desulfuromonadia</taxon>
        <taxon>Geobacterales</taxon>
        <taxon>Geobacteraceae</taxon>
        <taxon>Geotalea</taxon>
    </lineage>
</organism>
<dbReference type="InterPro" id="IPR018680">
    <property type="entry name" value="DUF2164"/>
</dbReference>
<dbReference type="HOGENOM" id="CLU_157964_1_1_7"/>